<sequence length="263" mass="26410">MLRCSRSCVHRLTTLQSRRGLISPTPDLVAPILQPLAQLSSSGTLDGVCQSALLVGASELGDKTFFLSAIIAMREGRIVAFTGSMAALSTLTAASVALGAASRQLPPEVLVPYGIPVVDVAATATLTYFGIQMLRHAPVAVDAAHECDAEASAEAAAALSKRSGVAGALGAAFMLVFIAEVGDKSMVSTVALARDFSAGGVMLGAMAGHTAATGLAVAGGHSLSGYLSPATVHRVGGALFLLFAALTAAKAAGVVGDDADEEC</sequence>
<feature type="transmembrane region" description="Helical" evidence="6">
    <location>
        <begin position="113"/>
        <end position="131"/>
    </location>
</feature>
<protein>
    <recommendedName>
        <fullName evidence="6">GDT1 family protein</fullName>
    </recommendedName>
</protein>
<comment type="similarity">
    <text evidence="2 6">Belongs to the GDT1 family.</text>
</comment>
<dbReference type="GO" id="GO:0032468">
    <property type="term" value="P:Golgi calcium ion homeostasis"/>
    <property type="evidence" value="ECO:0007669"/>
    <property type="project" value="TreeGrafter"/>
</dbReference>
<dbReference type="PANTHER" id="PTHR12608:SF6">
    <property type="entry name" value="PROTEIN PAM71, CHLOROPLASTIC"/>
    <property type="match status" value="1"/>
</dbReference>
<dbReference type="GO" id="GO:0005794">
    <property type="term" value="C:Golgi apparatus"/>
    <property type="evidence" value="ECO:0007669"/>
    <property type="project" value="TreeGrafter"/>
</dbReference>
<evidence type="ECO:0000256" key="2">
    <source>
        <dbReference type="ARBA" id="ARBA00009190"/>
    </source>
</evidence>
<dbReference type="InterPro" id="IPR001727">
    <property type="entry name" value="GDT1-like"/>
</dbReference>
<gene>
    <name evidence="7" type="ORF">CPEL01642_LOCUS1904</name>
</gene>
<dbReference type="GO" id="GO:0005384">
    <property type="term" value="F:manganese ion transmembrane transporter activity"/>
    <property type="evidence" value="ECO:0007669"/>
    <property type="project" value="TreeGrafter"/>
</dbReference>
<dbReference type="GO" id="GO:0032472">
    <property type="term" value="P:Golgi calcium ion transport"/>
    <property type="evidence" value="ECO:0007669"/>
    <property type="project" value="TreeGrafter"/>
</dbReference>
<evidence type="ECO:0000256" key="4">
    <source>
        <dbReference type="ARBA" id="ARBA00022989"/>
    </source>
</evidence>
<keyword evidence="3 6" id="KW-0812">Transmembrane</keyword>
<accession>A0A7S0L2A7</accession>
<dbReference type="GO" id="GO:0016020">
    <property type="term" value="C:membrane"/>
    <property type="evidence" value="ECO:0007669"/>
    <property type="project" value="UniProtKB-SubCell"/>
</dbReference>
<evidence type="ECO:0000256" key="5">
    <source>
        <dbReference type="ARBA" id="ARBA00023136"/>
    </source>
</evidence>
<dbReference type="Pfam" id="PF01169">
    <property type="entry name" value="GDT1"/>
    <property type="match status" value="2"/>
</dbReference>
<evidence type="ECO:0000256" key="1">
    <source>
        <dbReference type="ARBA" id="ARBA00004141"/>
    </source>
</evidence>
<evidence type="ECO:0000256" key="3">
    <source>
        <dbReference type="ARBA" id="ARBA00022692"/>
    </source>
</evidence>
<keyword evidence="5 6" id="KW-0472">Membrane</keyword>
<comment type="caution">
    <text evidence="6">Lacks conserved residue(s) required for the propagation of feature annotation.</text>
</comment>
<reference evidence="7" key="1">
    <citation type="submission" date="2021-01" db="EMBL/GenBank/DDBJ databases">
        <authorList>
            <person name="Corre E."/>
            <person name="Pelletier E."/>
            <person name="Niang G."/>
            <person name="Scheremetjew M."/>
            <person name="Finn R."/>
            <person name="Kale V."/>
            <person name="Holt S."/>
            <person name="Cochrane G."/>
            <person name="Meng A."/>
            <person name="Brown T."/>
            <person name="Cohen L."/>
        </authorList>
    </citation>
    <scope>NUCLEOTIDE SEQUENCE</scope>
    <source>
        <strain evidence="7">PLY182g</strain>
    </source>
</reference>
<dbReference type="AlphaFoldDB" id="A0A7S0L2A7"/>
<evidence type="ECO:0000256" key="6">
    <source>
        <dbReference type="RuleBase" id="RU365102"/>
    </source>
</evidence>
<organism evidence="7">
    <name type="scientific">Coccolithus braarudii</name>
    <dbReference type="NCBI Taxonomy" id="221442"/>
    <lineage>
        <taxon>Eukaryota</taxon>
        <taxon>Haptista</taxon>
        <taxon>Haptophyta</taxon>
        <taxon>Prymnesiophyceae</taxon>
        <taxon>Coccolithales</taxon>
        <taxon>Coccolithaceae</taxon>
        <taxon>Coccolithus</taxon>
    </lineage>
</organism>
<dbReference type="EMBL" id="HBEY01003881">
    <property type="protein sequence ID" value="CAD8598574.1"/>
    <property type="molecule type" value="Transcribed_RNA"/>
</dbReference>
<name>A0A7S0L2A7_9EUKA</name>
<dbReference type="GO" id="GO:0015085">
    <property type="term" value="F:calcium ion transmembrane transporter activity"/>
    <property type="evidence" value="ECO:0007669"/>
    <property type="project" value="TreeGrafter"/>
</dbReference>
<keyword evidence="4 6" id="KW-1133">Transmembrane helix</keyword>
<feature type="transmembrane region" description="Helical" evidence="6">
    <location>
        <begin position="78"/>
        <end position="101"/>
    </location>
</feature>
<evidence type="ECO:0000313" key="7">
    <source>
        <dbReference type="EMBL" id="CAD8598574.1"/>
    </source>
</evidence>
<proteinExistence type="inferred from homology"/>
<dbReference type="PANTHER" id="PTHR12608">
    <property type="entry name" value="TRANSMEMBRANE PROTEIN HTP-1 RELATED"/>
    <property type="match status" value="1"/>
</dbReference>
<comment type="subcellular location">
    <subcellularLocation>
        <location evidence="1 6">Membrane</location>
        <topology evidence="1 6">Multi-pass membrane protein</topology>
    </subcellularLocation>
</comment>